<evidence type="ECO:0008006" key="3">
    <source>
        <dbReference type="Google" id="ProtNLM"/>
    </source>
</evidence>
<dbReference type="GO" id="GO:0006164">
    <property type="term" value="P:purine nucleotide biosynthetic process"/>
    <property type="evidence" value="ECO:0007669"/>
    <property type="project" value="TreeGrafter"/>
</dbReference>
<dbReference type="SMART" id="SM01211">
    <property type="entry name" value="GATase_5"/>
    <property type="match status" value="1"/>
</dbReference>
<sequence length="226" mass="24901">MSAAFYALVLNHGTLQCLIFLVEPSLCNSSMGLFLLVMYSTLQKGGQLLYDSISLFLDQFQEFYNRPDTCSLGVCDGCQLMALLGSVPGPQVGGVHGVGRDPSQPCFVHNESGCFECRFTSVTIKDSLAIMFKRMEGSTLGVWAAHGEGRAYFPDNSVKDSVLNSNLAPLRYCDDDGKPTKVYPFNLNGSPQGVVAHCSPDGRHLAMMPHPECCFLLWQFPWYPKH</sequence>
<accession>A0AAN8VL53</accession>
<proteinExistence type="predicted"/>
<protein>
    <recommendedName>
        <fullName evidence="3">Phosphoribosylformylglycinamidine synthase</fullName>
    </recommendedName>
</protein>
<keyword evidence="2" id="KW-1185">Reference proteome</keyword>
<organism evidence="1 2">
    <name type="scientific">Dillenia turbinata</name>
    <dbReference type="NCBI Taxonomy" id="194707"/>
    <lineage>
        <taxon>Eukaryota</taxon>
        <taxon>Viridiplantae</taxon>
        <taxon>Streptophyta</taxon>
        <taxon>Embryophyta</taxon>
        <taxon>Tracheophyta</taxon>
        <taxon>Spermatophyta</taxon>
        <taxon>Magnoliopsida</taxon>
        <taxon>eudicotyledons</taxon>
        <taxon>Gunneridae</taxon>
        <taxon>Pentapetalae</taxon>
        <taxon>Dilleniales</taxon>
        <taxon>Dilleniaceae</taxon>
        <taxon>Dillenia</taxon>
    </lineage>
</organism>
<dbReference type="Pfam" id="PF13507">
    <property type="entry name" value="GATase_5"/>
    <property type="match status" value="1"/>
</dbReference>
<dbReference type="AlphaFoldDB" id="A0AAN8VL53"/>
<dbReference type="PANTHER" id="PTHR10099:SF1">
    <property type="entry name" value="PHOSPHORIBOSYLFORMYLGLYCINAMIDINE SYNTHASE"/>
    <property type="match status" value="1"/>
</dbReference>
<dbReference type="GO" id="GO:0004642">
    <property type="term" value="F:phosphoribosylformylglycinamidine synthase activity"/>
    <property type="evidence" value="ECO:0007669"/>
    <property type="project" value="TreeGrafter"/>
</dbReference>
<name>A0AAN8VL53_9MAGN</name>
<gene>
    <name evidence="1" type="ORF">RJ641_005602</name>
</gene>
<evidence type="ECO:0000313" key="1">
    <source>
        <dbReference type="EMBL" id="KAK6929397.1"/>
    </source>
</evidence>
<dbReference type="EMBL" id="JBAMMX010000013">
    <property type="protein sequence ID" value="KAK6929397.1"/>
    <property type="molecule type" value="Genomic_DNA"/>
</dbReference>
<dbReference type="InterPro" id="IPR029062">
    <property type="entry name" value="Class_I_gatase-like"/>
</dbReference>
<dbReference type="Gene3D" id="3.40.50.880">
    <property type="match status" value="1"/>
</dbReference>
<reference evidence="1 2" key="1">
    <citation type="submission" date="2023-12" db="EMBL/GenBank/DDBJ databases">
        <title>A high-quality genome assembly for Dillenia turbinata (Dilleniales).</title>
        <authorList>
            <person name="Chanderbali A."/>
        </authorList>
    </citation>
    <scope>NUCLEOTIDE SEQUENCE [LARGE SCALE GENOMIC DNA]</scope>
    <source>
        <strain evidence="1">LSX21</strain>
        <tissue evidence="1">Leaf</tissue>
    </source>
</reference>
<dbReference type="SUPFAM" id="SSF52317">
    <property type="entry name" value="Class I glutamine amidotransferase-like"/>
    <property type="match status" value="1"/>
</dbReference>
<dbReference type="Proteomes" id="UP001370490">
    <property type="component" value="Unassembled WGS sequence"/>
</dbReference>
<evidence type="ECO:0000313" key="2">
    <source>
        <dbReference type="Proteomes" id="UP001370490"/>
    </source>
</evidence>
<dbReference type="GO" id="GO:0005737">
    <property type="term" value="C:cytoplasm"/>
    <property type="evidence" value="ECO:0007669"/>
    <property type="project" value="TreeGrafter"/>
</dbReference>
<dbReference type="PANTHER" id="PTHR10099">
    <property type="entry name" value="PHOSPHORIBOSYLFORMYLGLYCINAMIDINE SYNTHASE"/>
    <property type="match status" value="1"/>
</dbReference>
<comment type="caution">
    <text evidence="1">The sequence shown here is derived from an EMBL/GenBank/DDBJ whole genome shotgun (WGS) entry which is preliminary data.</text>
</comment>